<accession>A0A3N1XNY5</accession>
<comment type="caution">
    <text evidence="1">The sequence shown here is derived from an EMBL/GenBank/DDBJ whole genome shotgun (WGS) entry which is preliminary data.</text>
</comment>
<keyword evidence="2" id="KW-1185">Reference proteome</keyword>
<organism evidence="1 2">
    <name type="scientific">Mobilisporobacter senegalensis</name>
    <dbReference type="NCBI Taxonomy" id="1329262"/>
    <lineage>
        <taxon>Bacteria</taxon>
        <taxon>Bacillati</taxon>
        <taxon>Bacillota</taxon>
        <taxon>Clostridia</taxon>
        <taxon>Lachnospirales</taxon>
        <taxon>Lachnospiraceae</taxon>
        <taxon>Mobilisporobacter</taxon>
    </lineage>
</organism>
<proteinExistence type="predicted"/>
<dbReference type="Proteomes" id="UP000273083">
    <property type="component" value="Unassembled WGS sequence"/>
</dbReference>
<sequence length="698" mass="74876">MAKYTKNYNLEKQQNNEYISIDGLNNNFDKIDKVLGNTGKFESAGGTATAIILSDVILEDGAGKTFKVISGNGGASTTINGKKLYKPGTTAAPTLIAGKAVTIWYDEAGDCFFIKASAEGNATADHVLAGKTFSNDNDTGLIGNIPILTGIRTPSGIAKWADGALAVYPEKGYQKGGAGDGEIKVTTDKLQSAEPALISSNIKSGVSIYGVAGSMATPGFYNFPLSIQESQPTAVKNGHIWVKSSATFSKIQIVDAFTAGVADGTLMFVVGDTTLRKESISHSIKTTDNKSVIVSTSEIDDSSADWLVSNISGDISTSVMLRRPMVYSKLGGLLDVETAHMWDGNSWKLISQKGSYLAIAKGGSGPGYGLSICNVSSDTYVRNVTTLAQGSTYSSNTTYSSDGRYLAHYNIVFQRIGDVYSSFWDVPSSVNLGGLTYNSVSITTISGDGNTVASLYRNNGNNDYVIIIFKNNGNTFVQLTYFSIGYTNSIFSISMNYAGTMIVYSAAASGSSQGSIYAYYKNTDGSYSHNGSVKYGVGYPFIVKFNKNYSRIVSLTGLPSRYNLSVYTFNESNRTVTLERETTHNADITSTIYPCGVAISNTGFILTTGYPNSPYYFLYNYIQGRPYSISGLLGKNSSHSAVFDFNSDGTRLAISVATGDVYIYAVSVNESTFTMNFTLIKSLGFPTNSDTYAIQYFP</sequence>
<dbReference type="RefSeq" id="WP_123609526.1">
    <property type="nucleotide sequence ID" value="NZ_RJVG01000005.1"/>
</dbReference>
<protein>
    <submittedName>
        <fullName evidence="1">Uncharacterized protein</fullName>
    </submittedName>
</protein>
<evidence type="ECO:0000313" key="1">
    <source>
        <dbReference type="EMBL" id="ROR28356.1"/>
    </source>
</evidence>
<dbReference type="EMBL" id="RJVG01000005">
    <property type="protein sequence ID" value="ROR28356.1"/>
    <property type="molecule type" value="Genomic_DNA"/>
</dbReference>
<dbReference type="SUPFAM" id="SSF69322">
    <property type="entry name" value="Tricorn protease domain 2"/>
    <property type="match status" value="1"/>
</dbReference>
<reference evidence="1 2" key="1">
    <citation type="submission" date="2018-11" db="EMBL/GenBank/DDBJ databases">
        <title>Genomic Encyclopedia of Type Strains, Phase IV (KMG-IV): sequencing the most valuable type-strain genomes for metagenomic binning, comparative biology and taxonomic classification.</title>
        <authorList>
            <person name="Goeker M."/>
        </authorList>
    </citation>
    <scope>NUCLEOTIDE SEQUENCE [LARGE SCALE GENOMIC DNA]</scope>
    <source>
        <strain evidence="1 2">DSM 26537</strain>
    </source>
</reference>
<dbReference type="OrthoDB" id="564699at2"/>
<name>A0A3N1XNY5_9FIRM</name>
<gene>
    <name evidence="1" type="ORF">EDD66_105298</name>
</gene>
<evidence type="ECO:0000313" key="2">
    <source>
        <dbReference type="Proteomes" id="UP000273083"/>
    </source>
</evidence>
<dbReference type="AlphaFoldDB" id="A0A3N1XNY5"/>